<dbReference type="PANTHER" id="PTHR42648">
    <property type="entry name" value="TRANSPOSASE, PUTATIVE-RELATED"/>
    <property type="match status" value="1"/>
</dbReference>
<dbReference type="EMBL" id="BKCJ010004212">
    <property type="protein sequence ID" value="GEU59683.1"/>
    <property type="molecule type" value="Genomic_DNA"/>
</dbReference>
<dbReference type="Pfam" id="PF07727">
    <property type="entry name" value="RVT_2"/>
    <property type="match status" value="2"/>
</dbReference>
<dbReference type="GO" id="GO:0008270">
    <property type="term" value="F:zinc ion binding"/>
    <property type="evidence" value="ECO:0007669"/>
    <property type="project" value="UniProtKB-KW"/>
</dbReference>
<feature type="coiled-coil region" evidence="4">
    <location>
        <begin position="935"/>
        <end position="962"/>
    </location>
</feature>
<keyword evidence="6" id="KW-0812">Transmembrane</keyword>
<evidence type="ECO:0000313" key="9">
    <source>
        <dbReference type="EMBL" id="GEU59683.1"/>
    </source>
</evidence>
<sequence length="1690" mass="192558">MAGDDNHDGDHRETSNTSPPVMKVEHYLSHTDYPIWQVIQNGNGLVSVTTDTNEMIKFLPPKTAKEMDLKWKVAMISIRIKKFHKNKGRKLQFNTKDPVGFDMTKVECFNCHKMGHFTRDCRAKGNHNSRRRNVRYNGYKTRENGRRLAYQDDSKALVTINEEDIDWSGHVEEDAQNYAIMAYSSSNSSSDNKEYESDSDNESVSNVLEDKEKPSFAFTDSVKHVKTSRENVKEIGTPNHSPKLRSRIEMVTLEKKGKQHKASCKAKTVSSVNQPLQILHMDLFGPTSDETTPILKDFIRQVKNQFNHKVKTIRSDNGIEFKNNELVKFCGLKGIKREYSNAITPQQNRVAERKNKTLIEASRTMLADLFLPTTFWAEVVNTACYVPNRVLVTKPQNKTPYELLTGTQAKDDQGANSEEIDLHEENFVLPIWSAYSTTVKNSGDKIEKNTNFKTCEKPVCQVEQIILEELETFKRQEKEANDVTESLRKEATHDIQNANTSSTNLLNSVSTPLNTAGPSRAFNDGELLYLDDPLMPHLEDIYASPSDGIFTDSSYDDEGMVTDFNNLKTTVNVSLTPTTRIHTIHPKTQILRDPMSAVQTRSKVNKNSEARALEGIDYDEVFAPVARIEAIRIFLAFASYIGFIVYQMDVKSAFLYGIIDEKVYVAQPPGFVDPKFPNKVYKVVKALYGLHQAPRAWSSRKKMTASTPIETQKPLVNEEEAIDVDSVLVLGFRLLQRLHTFKLRRESLDSDYAGVNLDRKSITGASPTIRTSCIKQYWTTAKVKTINDEVRIQALIDEKRVNIKESSIHHTLKLDDVEGTSCLANAKIFNGLAMMGYEKLSEKLTFYKAFFSPQWKFLIHNILQFVQLLINHQLGDMSHHKDIYDTPSVIKKVFNNIKRVGAGFSRVLTALFDNMLVPATEEVVLELESEVIDTKSSSKERIEKLEGRVAKLKEENTVLKELDNVHSKGYTAAPIVDKEKSFKQGRIIAEIDEDIKINLEEAQAKLYKIDLEHPQKVLITTARATTTTKAPKVSVPRRKRGVILQEPEETTSTVVMHSKVQSKDKGKEATPLASKVPIIDYNIHFETNKPYFKIIRADEPKNYSDDYLLKTLKIMFKQPDVEASVWKDQKGRYRLAKMDVKSDFLYEKIKEEVYVCQPLGFEDPDFPDKVYKVEKALYRLHQALRGWYETLSTYLLDNGFHREKIDKTLFIRRHKDDILLIQVYVDDIIFGLQVKQKQAEIFISQDKYVAEILKKYGFSKVKNASTSMETQKPLLKDEDGKEVDVHIYLKGQPKFGLWYLKDSPFDLIAYTDSDYAGASLDRSLQQEAKTVNREGQLQALVDGKKILITESTIRRDLQLEDNEGVDYLPNDVIFEQLILIGKPRRKVTVVPQPSNPISLTEETVNEEMDVSLERAATTATSLAAKQDRGVNIPQSGEDSLKLIELMELCTKLQQRVLDLETTKTTQDLEIDNLKRRVKRIKRRKRSRTYILKEYTSFLAQALVELKHVKPKAKAKGIVFHEPKESTTIITAAIPKLKSQDKEQEISKKQKIDDDKEIADLQQLFKIISNEERVAIDAIPLDVKPPSIKDVVDRRIKSLYEVTAVKIRVNVAKLNLVLLSNLNGKYAKYDLVKLSGGLPSWRFAIMAVCLHGSLSSWWFAFMVVCLGMAVCLGIAVWLTAVWLTAVWLTAV</sequence>
<comment type="caution">
    <text evidence="9">The sequence shown here is derived from an EMBL/GenBank/DDBJ whole genome shotgun (WGS) entry which is preliminary data.</text>
</comment>
<dbReference type="Gene3D" id="3.30.420.10">
    <property type="entry name" value="Ribonuclease H-like superfamily/Ribonuclease H"/>
    <property type="match status" value="1"/>
</dbReference>
<dbReference type="InterPro" id="IPR001584">
    <property type="entry name" value="Integrase_cat-core"/>
</dbReference>
<dbReference type="GO" id="GO:0016787">
    <property type="term" value="F:hydrolase activity"/>
    <property type="evidence" value="ECO:0007669"/>
    <property type="project" value="UniProtKB-KW"/>
</dbReference>
<dbReference type="PANTHER" id="PTHR42648:SF32">
    <property type="entry name" value="RIBONUCLEASE H-LIKE DOMAIN, GAG-PRE-INTEGRASE DOMAIN PROTEIN-RELATED"/>
    <property type="match status" value="1"/>
</dbReference>
<evidence type="ECO:0000259" key="8">
    <source>
        <dbReference type="PROSITE" id="PS50994"/>
    </source>
</evidence>
<evidence type="ECO:0000259" key="7">
    <source>
        <dbReference type="PROSITE" id="PS50158"/>
    </source>
</evidence>
<dbReference type="GO" id="GO:0003676">
    <property type="term" value="F:nucleic acid binding"/>
    <property type="evidence" value="ECO:0007669"/>
    <property type="project" value="InterPro"/>
</dbReference>
<evidence type="ECO:0000256" key="5">
    <source>
        <dbReference type="SAM" id="MobiDB-lite"/>
    </source>
</evidence>
<evidence type="ECO:0000256" key="1">
    <source>
        <dbReference type="ARBA" id="ARBA00022723"/>
    </source>
</evidence>
<dbReference type="InterPro" id="IPR036875">
    <property type="entry name" value="Znf_CCHC_sf"/>
</dbReference>
<dbReference type="GO" id="GO:0015074">
    <property type="term" value="P:DNA integration"/>
    <property type="evidence" value="ECO:0007669"/>
    <property type="project" value="InterPro"/>
</dbReference>
<keyword evidence="6" id="KW-1133">Transmembrane helix</keyword>
<keyword evidence="2" id="KW-0378">Hydrolase</keyword>
<feature type="region of interest" description="Disordered" evidence="5">
    <location>
        <begin position="185"/>
        <end position="211"/>
    </location>
</feature>
<dbReference type="SMART" id="SM00343">
    <property type="entry name" value="ZnF_C2HC"/>
    <property type="match status" value="1"/>
</dbReference>
<dbReference type="PROSITE" id="PS50158">
    <property type="entry name" value="ZF_CCHC"/>
    <property type="match status" value="1"/>
</dbReference>
<feature type="domain" description="Integrase catalytic" evidence="8">
    <location>
        <begin position="238"/>
        <end position="408"/>
    </location>
</feature>
<reference evidence="9" key="1">
    <citation type="journal article" date="2019" name="Sci. Rep.">
        <title>Draft genome of Tanacetum cinerariifolium, the natural source of mosquito coil.</title>
        <authorList>
            <person name="Yamashiro T."/>
            <person name="Shiraishi A."/>
            <person name="Satake H."/>
            <person name="Nakayama K."/>
        </authorList>
    </citation>
    <scope>NUCLEOTIDE SEQUENCE</scope>
</reference>
<dbReference type="SUPFAM" id="SSF57756">
    <property type="entry name" value="Retrovirus zinc finger-like domains"/>
    <property type="match status" value="1"/>
</dbReference>
<accession>A0A6L2LD42</accession>
<protein>
    <submittedName>
        <fullName evidence="9">Uncharacterized protein</fullName>
    </submittedName>
</protein>
<evidence type="ECO:0000256" key="3">
    <source>
        <dbReference type="PROSITE-ProRule" id="PRU00047"/>
    </source>
</evidence>
<name>A0A6L2LD42_TANCI</name>
<dbReference type="Gene3D" id="4.10.60.10">
    <property type="entry name" value="Zinc finger, CCHC-type"/>
    <property type="match status" value="1"/>
</dbReference>
<keyword evidence="3" id="KW-0863">Zinc-finger</keyword>
<dbReference type="InterPro" id="IPR036397">
    <property type="entry name" value="RNaseH_sf"/>
</dbReference>
<dbReference type="PROSITE" id="PS50994">
    <property type="entry name" value="INTEGRASE"/>
    <property type="match status" value="1"/>
</dbReference>
<evidence type="ECO:0000256" key="4">
    <source>
        <dbReference type="SAM" id="Coils"/>
    </source>
</evidence>
<evidence type="ECO:0000256" key="6">
    <source>
        <dbReference type="SAM" id="Phobius"/>
    </source>
</evidence>
<feature type="compositionally biased region" description="Basic and acidic residues" evidence="5">
    <location>
        <begin position="1"/>
        <end position="14"/>
    </location>
</feature>
<keyword evidence="1" id="KW-0479">Metal-binding</keyword>
<dbReference type="InterPro" id="IPR039537">
    <property type="entry name" value="Retrotran_Ty1/copia-like"/>
</dbReference>
<dbReference type="InterPro" id="IPR013103">
    <property type="entry name" value="RVT_2"/>
</dbReference>
<dbReference type="InterPro" id="IPR001878">
    <property type="entry name" value="Znf_CCHC"/>
</dbReference>
<keyword evidence="4" id="KW-0175">Coiled coil</keyword>
<gene>
    <name evidence="9" type="ORF">Tci_031661</name>
</gene>
<feature type="domain" description="CCHC-type" evidence="7">
    <location>
        <begin position="108"/>
        <end position="122"/>
    </location>
</feature>
<proteinExistence type="predicted"/>
<keyword evidence="6" id="KW-0472">Membrane</keyword>
<keyword evidence="3" id="KW-0862">Zinc</keyword>
<evidence type="ECO:0000256" key="2">
    <source>
        <dbReference type="ARBA" id="ARBA00022801"/>
    </source>
</evidence>
<feature type="region of interest" description="Disordered" evidence="5">
    <location>
        <begin position="1"/>
        <end position="21"/>
    </location>
</feature>
<dbReference type="InterPro" id="IPR012337">
    <property type="entry name" value="RNaseH-like_sf"/>
</dbReference>
<dbReference type="SUPFAM" id="SSF53098">
    <property type="entry name" value="Ribonuclease H-like"/>
    <property type="match status" value="1"/>
</dbReference>
<organism evidence="9">
    <name type="scientific">Tanacetum cinerariifolium</name>
    <name type="common">Dalmatian daisy</name>
    <name type="synonym">Chrysanthemum cinerariifolium</name>
    <dbReference type="NCBI Taxonomy" id="118510"/>
    <lineage>
        <taxon>Eukaryota</taxon>
        <taxon>Viridiplantae</taxon>
        <taxon>Streptophyta</taxon>
        <taxon>Embryophyta</taxon>
        <taxon>Tracheophyta</taxon>
        <taxon>Spermatophyta</taxon>
        <taxon>Magnoliopsida</taxon>
        <taxon>eudicotyledons</taxon>
        <taxon>Gunneridae</taxon>
        <taxon>Pentapetalae</taxon>
        <taxon>asterids</taxon>
        <taxon>campanulids</taxon>
        <taxon>Asterales</taxon>
        <taxon>Asteraceae</taxon>
        <taxon>Asteroideae</taxon>
        <taxon>Anthemideae</taxon>
        <taxon>Anthemidinae</taxon>
        <taxon>Tanacetum</taxon>
    </lineage>
</organism>
<feature type="transmembrane region" description="Helical" evidence="6">
    <location>
        <begin position="1656"/>
        <end position="1689"/>
    </location>
</feature>